<comment type="catalytic activity">
    <reaction evidence="1">
        <text>[protein]-peptidylproline (omega=180) = [protein]-peptidylproline (omega=0)</text>
        <dbReference type="Rhea" id="RHEA:16237"/>
        <dbReference type="Rhea" id="RHEA-COMP:10747"/>
        <dbReference type="Rhea" id="RHEA-COMP:10748"/>
        <dbReference type="ChEBI" id="CHEBI:83833"/>
        <dbReference type="ChEBI" id="CHEBI:83834"/>
        <dbReference type="EC" id="5.2.1.8"/>
    </reaction>
</comment>
<keyword evidence="4 6" id="KW-0697">Rotamase</keyword>
<dbReference type="PROSITE" id="PS50198">
    <property type="entry name" value="PPIC_PPIASE_2"/>
    <property type="match status" value="1"/>
</dbReference>
<dbReference type="SUPFAM" id="SSF109998">
    <property type="entry name" value="Triger factor/SurA peptide-binding domain-like"/>
    <property type="match status" value="1"/>
</dbReference>
<dbReference type="InterPro" id="IPR027304">
    <property type="entry name" value="Trigger_fact/SurA_dom_sf"/>
</dbReference>
<proteinExistence type="predicted"/>
<keyword evidence="7" id="KW-0812">Transmembrane</keyword>
<evidence type="ECO:0000256" key="4">
    <source>
        <dbReference type="ARBA" id="ARBA00023110"/>
    </source>
</evidence>
<dbReference type="EMBL" id="BMOF01000059">
    <property type="protein sequence ID" value="GGK06950.1"/>
    <property type="molecule type" value="Genomic_DNA"/>
</dbReference>
<dbReference type="Pfam" id="PF13145">
    <property type="entry name" value="Rotamase_2"/>
    <property type="match status" value="1"/>
</dbReference>
<protein>
    <recommendedName>
        <fullName evidence="2">peptidylprolyl isomerase</fullName>
        <ecNumber evidence="2">5.2.1.8</ecNumber>
    </recommendedName>
</protein>
<dbReference type="InterPro" id="IPR018060">
    <property type="entry name" value="HTH_AraC"/>
</dbReference>
<dbReference type="InterPro" id="IPR023058">
    <property type="entry name" value="PPIase_PpiC_CS"/>
</dbReference>
<dbReference type="GO" id="GO:0003700">
    <property type="term" value="F:DNA-binding transcription factor activity"/>
    <property type="evidence" value="ECO:0007669"/>
    <property type="project" value="InterPro"/>
</dbReference>
<dbReference type="PROSITE" id="PS01096">
    <property type="entry name" value="PPIC_PPIASE_1"/>
    <property type="match status" value="1"/>
</dbReference>
<keyword evidence="7" id="KW-1133">Transmembrane helix</keyword>
<dbReference type="PANTHER" id="PTHR47245">
    <property type="entry name" value="PEPTIDYLPROLYL ISOMERASE"/>
    <property type="match status" value="1"/>
</dbReference>
<dbReference type="Pfam" id="PF13624">
    <property type="entry name" value="SurA_N_3"/>
    <property type="match status" value="1"/>
</dbReference>
<reference evidence="10" key="1">
    <citation type="journal article" date="2014" name="Int. J. Syst. Evol. Microbiol.">
        <title>Complete genome sequence of Corynebacterium casei LMG S-19264T (=DSM 44701T), isolated from a smear-ripened cheese.</title>
        <authorList>
            <consortium name="US DOE Joint Genome Institute (JGI-PGF)"/>
            <person name="Walter F."/>
            <person name="Albersmeier A."/>
            <person name="Kalinowski J."/>
            <person name="Ruckert C."/>
        </authorList>
    </citation>
    <scope>NUCLEOTIDE SEQUENCE</scope>
    <source>
        <strain evidence="10">JCM 14719</strain>
    </source>
</reference>
<dbReference type="PANTHER" id="PTHR47245:SF1">
    <property type="entry name" value="FOLDASE PROTEIN PRSA"/>
    <property type="match status" value="1"/>
</dbReference>
<sequence length="303" mass="33942">MNRTTVLWGIILILVVALGVSIWWGLNRSTKPVAVIGQGTDQVVITEEEWINQLKKQYGRQVLEDMINRRVVFLQAQKAGISVRPEDVEAELREMKAGYPNDAAFYEAIRQQLGLTPEELRKDIEFYLLWEELATQGVKVSEEQMRAYYEQNKERFVEPARAHVFQILVPTLEEAQQVLNELDAGVPFEEVAKRRSTDKATAGHGGDLGQVELDAGYLPSNVAAAAKTLPLNQVSAPLPVEGGYAIIKVTERTPARQRPFEEVKNTIRRELALSQVGSLQAVLDRLKAQVGVKLEPPFDTVIN</sequence>
<dbReference type="GO" id="GO:0003755">
    <property type="term" value="F:peptidyl-prolyl cis-trans isomerase activity"/>
    <property type="evidence" value="ECO:0007669"/>
    <property type="project" value="UniProtKB-KW"/>
</dbReference>
<dbReference type="GO" id="GO:0043565">
    <property type="term" value="F:sequence-specific DNA binding"/>
    <property type="evidence" value="ECO:0007669"/>
    <property type="project" value="InterPro"/>
</dbReference>
<keyword evidence="11" id="KW-1185">Reference proteome</keyword>
<dbReference type="AlphaFoldDB" id="A0A8J3BA63"/>
<organism evidence="10 11">
    <name type="scientific">Calditerricola satsumensis</name>
    <dbReference type="NCBI Taxonomy" id="373054"/>
    <lineage>
        <taxon>Bacteria</taxon>
        <taxon>Bacillati</taxon>
        <taxon>Bacillota</taxon>
        <taxon>Bacilli</taxon>
        <taxon>Bacillales</taxon>
        <taxon>Bacillaceae</taxon>
        <taxon>Calditerricola</taxon>
    </lineage>
</organism>
<evidence type="ECO:0000313" key="11">
    <source>
        <dbReference type="Proteomes" id="UP000637720"/>
    </source>
</evidence>
<feature type="transmembrane region" description="Helical" evidence="7">
    <location>
        <begin position="6"/>
        <end position="26"/>
    </location>
</feature>
<evidence type="ECO:0000259" key="8">
    <source>
        <dbReference type="PROSITE" id="PS01124"/>
    </source>
</evidence>
<dbReference type="InterPro" id="IPR050245">
    <property type="entry name" value="PrsA_foldase"/>
</dbReference>
<dbReference type="SUPFAM" id="SSF54534">
    <property type="entry name" value="FKBP-like"/>
    <property type="match status" value="1"/>
</dbReference>
<dbReference type="Gene3D" id="1.10.4030.10">
    <property type="entry name" value="Porin chaperone SurA, peptide-binding domain"/>
    <property type="match status" value="1"/>
</dbReference>
<dbReference type="RefSeq" id="WP_054672001.1">
    <property type="nucleotide sequence ID" value="NZ_BMOF01000059.1"/>
</dbReference>
<accession>A0A8J3BA63</accession>
<evidence type="ECO:0000256" key="7">
    <source>
        <dbReference type="SAM" id="Phobius"/>
    </source>
</evidence>
<evidence type="ECO:0000259" key="9">
    <source>
        <dbReference type="PROSITE" id="PS50198"/>
    </source>
</evidence>
<keyword evidence="7" id="KW-0472">Membrane</keyword>
<comment type="caution">
    <text evidence="10">The sequence shown here is derived from an EMBL/GenBank/DDBJ whole genome shotgun (WGS) entry which is preliminary data.</text>
</comment>
<dbReference type="InterPro" id="IPR046357">
    <property type="entry name" value="PPIase_dom_sf"/>
</dbReference>
<evidence type="ECO:0000256" key="1">
    <source>
        <dbReference type="ARBA" id="ARBA00000971"/>
    </source>
</evidence>
<evidence type="ECO:0000256" key="5">
    <source>
        <dbReference type="ARBA" id="ARBA00023235"/>
    </source>
</evidence>
<evidence type="ECO:0000256" key="6">
    <source>
        <dbReference type="PROSITE-ProRule" id="PRU00278"/>
    </source>
</evidence>
<evidence type="ECO:0000313" key="10">
    <source>
        <dbReference type="EMBL" id="GGK06950.1"/>
    </source>
</evidence>
<dbReference type="Proteomes" id="UP000637720">
    <property type="component" value="Unassembled WGS sequence"/>
</dbReference>
<feature type="domain" description="HTH araC/xylS-type" evidence="8">
    <location>
        <begin position="95"/>
        <end position="123"/>
    </location>
</feature>
<evidence type="ECO:0000256" key="2">
    <source>
        <dbReference type="ARBA" id="ARBA00013194"/>
    </source>
</evidence>
<keyword evidence="5 6" id="KW-0413">Isomerase</keyword>
<reference evidence="10" key="2">
    <citation type="submission" date="2020-09" db="EMBL/GenBank/DDBJ databases">
        <authorList>
            <person name="Sun Q."/>
            <person name="Ohkuma M."/>
        </authorList>
    </citation>
    <scope>NUCLEOTIDE SEQUENCE</scope>
    <source>
        <strain evidence="10">JCM 14719</strain>
    </source>
</reference>
<evidence type="ECO:0000256" key="3">
    <source>
        <dbReference type="ARBA" id="ARBA00022729"/>
    </source>
</evidence>
<feature type="domain" description="PpiC" evidence="9">
    <location>
        <begin position="159"/>
        <end position="251"/>
    </location>
</feature>
<dbReference type="InterPro" id="IPR000297">
    <property type="entry name" value="PPIase_PpiC"/>
</dbReference>
<dbReference type="EC" id="5.2.1.8" evidence="2"/>
<name>A0A8J3BA63_9BACI</name>
<dbReference type="Gene3D" id="3.10.50.40">
    <property type="match status" value="1"/>
</dbReference>
<dbReference type="PROSITE" id="PS01124">
    <property type="entry name" value="HTH_ARAC_FAMILY_2"/>
    <property type="match status" value="1"/>
</dbReference>
<keyword evidence="3" id="KW-0732">Signal</keyword>
<gene>
    <name evidence="10" type="ORF">GCM10007043_21340</name>
</gene>